<name>A0ACB8YGD7_ARCLA</name>
<evidence type="ECO:0000313" key="2">
    <source>
        <dbReference type="Proteomes" id="UP001055879"/>
    </source>
</evidence>
<proteinExistence type="predicted"/>
<reference evidence="1 2" key="2">
    <citation type="journal article" date="2022" name="Mol. Ecol. Resour.">
        <title>The genomes of chicory, endive, great burdock and yacon provide insights into Asteraceae paleo-polyploidization history and plant inulin production.</title>
        <authorList>
            <person name="Fan W."/>
            <person name="Wang S."/>
            <person name="Wang H."/>
            <person name="Wang A."/>
            <person name="Jiang F."/>
            <person name="Liu H."/>
            <person name="Zhao H."/>
            <person name="Xu D."/>
            <person name="Zhang Y."/>
        </authorList>
    </citation>
    <scope>NUCLEOTIDE SEQUENCE [LARGE SCALE GENOMIC DNA]</scope>
    <source>
        <strain evidence="2">cv. Niubang</strain>
    </source>
</reference>
<keyword evidence="2" id="KW-1185">Reference proteome</keyword>
<accession>A0ACB8YGD7</accession>
<organism evidence="1 2">
    <name type="scientific">Arctium lappa</name>
    <name type="common">Greater burdock</name>
    <name type="synonym">Lappa major</name>
    <dbReference type="NCBI Taxonomy" id="4217"/>
    <lineage>
        <taxon>Eukaryota</taxon>
        <taxon>Viridiplantae</taxon>
        <taxon>Streptophyta</taxon>
        <taxon>Embryophyta</taxon>
        <taxon>Tracheophyta</taxon>
        <taxon>Spermatophyta</taxon>
        <taxon>Magnoliopsida</taxon>
        <taxon>eudicotyledons</taxon>
        <taxon>Gunneridae</taxon>
        <taxon>Pentapetalae</taxon>
        <taxon>asterids</taxon>
        <taxon>campanulids</taxon>
        <taxon>Asterales</taxon>
        <taxon>Asteraceae</taxon>
        <taxon>Carduoideae</taxon>
        <taxon>Cardueae</taxon>
        <taxon>Arctiinae</taxon>
        <taxon>Arctium</taxon>
    </lineage>
</organism>
<gene>
    <name evidence="1" type="ORF">L6452_33998</name>
</gene>
<protein>
    <submittedName>
        <fullName evidence="1">Uncharacterized protein</fullName>
    </submittedName>
</protein>
<dbReference type="EMBL" id="CM042058">
    <property type="protein sequence ID" value="KAI3684772.1"/>
    <property type="molecule type" value="Genomic_DNA"/>
</dbReference>
<reference evidence="2" key="1">
    <citation type="journal article" date="2022" name="Mol. Ecol. Resour.">
        <title>The genomes of chicory, endive, great burdock and yacon provide insights into Asteraceae palaeo-polyploidization history and plant inulin production.</title>
        <authorList>
            <person name="Fan W."/>
            <person name="Wang S."/>
            <person name="Wang H."/>
            <person name="Wang A."/>
            <person name="Jiang F."/>
            <person name="Liu H."/>
            <person name="Zhao H."/>
            <person name="Xu D."/>
            <person name="Zhang Y."/>
        </authorList>
    </citation>
    <scope>NUCLEOTIDE SEQUENCE [LARGE SCALE GENOMIC DNA]</scope>
    <source>
        <strain evidence="2">cv. Niubang</strain>
    </source>
</reference>
<evidence type="ECO:0000313" key="1">
    <source>
        <dbReference type="EMBL" id="KAI3684772.1"/>
    </source>
</evidence>
<comment type="caution">
    <text evidence="1">The sequence shown here is derived from an EMBL/GenBank/DDBJ whole genome shotgun (WGS) entry which is preliminary data.</text>
</comment>
<dbReference type="Proteomes" id="UP001055879">
    <property type="component" value="Linkage Group LG12"/>
</dbReference>
<sequence length="125" mass="13665">MTRGERKFLILSHGWVKGLVRGHVGNAIGWIVENALLILMGATNVGRRGIWLEISPTRGLVIIMALQIYKVGLPAIEKGSHGKFQRRPRGEERGEESGADTSESEGMSEADEAVKTLDVVVEICI</sequence>